<gene>
    <name evidence="2" type="ORF">PCOR1329_LOCUS10549</name>
</gene>
<dbReference type="Proteomes" id="UP001189429">
    <property type="component" value="Unassembled WGS sequence"/>
</dbReference>
<feature type="non-terminal residue" evidence="2">
    <location>
        <position position="1"/>
    </location>
</feature>
<sequence length="170" mass="17428">VDEASVSKVGKAKVDAADKGKTFTELKRWGDRCTVEGWTGKLVGLAWKGGAVEETRHWAPPQGVGKDEDKAGGNARDGAKDEGDAGGNTKGGAKDKGGGKDKGDAGGNTKGGAKDKGGGKDKVLQVINELNGSANMLQLDEIVDTNQVKALITRAKGVVSTVSDLGIVQQ</sequence>
<keyword evidence="3" id="KW-1185">Reference proteome</keyword>
<protein>
    <submittedName>
        <fullName evidence="2">Uncharacterized protein</fullName>
    </submittedName>
</protein>
<reference evidence="2" key="1">
    <citation type="submission" date="2023-10" db="EMBL/GenBank/DDBJ databases">
        <authorList>
            <person name="Chen Y."/>
            <person name="Shah S."/>
            <person name="Dougan E. K."/>
            <person name="Thang M."/>
            <person name="Chan C."/>
        </authorList>
    </citation>
    <scope>NUCLEOTIDE SEQUENCE [LARGE SCALE GENOMIC DNA]</scope>
</reference>
<evidence type="ECO:0000256" key="1">
    <source>
        <dbReference type="SAM" id="MobiDB-lite"/>
    </source>
</evidence>
<comment type="caution">
    <text evidence="2">The sequence shown here is derived from an EMBL/GenBank/DDBJ whole genome shotgun (WGS) entry which is preliminary data.</text>
</comment>
<feature type="compositionally biased region" description="Basic and acidic residues" evidence="1">
    <location>
        <begin position="65"/>
        <end position="83"/>
    </location>
</feature>
<dbReference type="EMBL" id="CAUYUJ010002998">
    <property type="protein sequence ID" value="CAK0803356.1"/>
    <property type="molecule type" value="Genomic_DNA"/>
</dbReference>
<name>A0ABN9QBS1_9DINO</name>
<organism evidence="2 3">
    <name type="scientific">Prorocentrum cordatum</name>
    <dbReference type="NCBI Taxonomy" id="2364126"/>
    <lineage>
        <taxon>Eukaryota</taxon>
        <taxon>Sar</taxon>
        <taxon>Alveolata</taxon>
        <taxon>Dinophyceae</taxon>
        <taxon>Prorocentrales</taxon>
        <taxon>Prorocentraceae</taxon>
        <taxon>Prorocentrum</taxon>
    </lineage>
</organism>
<evidence type="ECO:0000313" key="3">
    <source>
        <dbReference type="Proteomes" id="UP001189429"/>
    </source>
</evidence>
<proteinExistence type="predicted"/>
<feature type="compositionally biased region" description="Basic and acidic residues" evidence="1">
    <location>
        <begin position="92"/>
        <end position="104"/>
    </location>
</feature>
<evidence type="ECO:0000313" key="2">
    <source>
        <dbReference type="EMBL" id="CAK0803356.1"/>
    </source>
</evidence>
<feature type="region of interest" description="Disordered" evidence="1">
    <location>
        <begin position="52"/>
        <end position="121"/>
    </location>
</feature>
<accession>A0ABN9QBS1</accession>
<feature type="compositionally biased region" description="Basic and acidic residues" evidence="1">
    <location>
        <begin position="112"/>
        <end position="121"/>
    </location>
</feature>